<dbReference type="GO" id="GO:0006952">
    <property type="term" value="P:defense response"/>
    <property type="evidence" value="ECO:0007669"/>
    <property type="project" value="UniProtKB-KW"/>
</dbReference>
<name>A0AAW1Y5E5_RUBAR</name>
<feature type="domain" description="NB-ARC" evidence="5">
    <location>
        <begin position="156"/>
        <end position="304"/>
    </location>
</feature>
<dbReference type="Proteomes" id="UP001457282">
    <property type="component" value="Unassembled WGS sequence"/>
</dbReference>
<accession>A0AAW1Y5E5</accession>
<gene>
    <name evidence="7" type="ORF">M0R45_009743</name>
</gene>
<dbReference type="Pfam" id="PF18052">
    <property type="entry name" value="Rx_N"/>
    <property type="match status" value="1"/>
</dbReference>
<dbReference type="GO" id="GO:0005524">
    <property type="term" value="F:ATP binding"/>
    <property type="evidence" value="ECO:0007669"/>
    <property type="project" value="UniProtKB-KW"/>
</dbReference>
<dbReference type="SUPFAM" id="SSF52540">
    <property type="entry name" value="P-loop containing nucleoside triphosphate hydrolases"/>
    <property type="match status" value="1"/>
</dbReference>
<evidence type="ECO:0000256" key="2">
    <source>
        <dbReference type="ARBA" id="ARBA00022741"/>
    </source>
</evidence>
<protein>
    <submittedName>
        <fullName evidence="7">Uncharacterized protein</fullName>
    </submittedName>
</protein>
<keyword evidence="4" id="KW-0067">ATP-binding</keyword>
<comment type="caution">
    <text evidence="7">The sequence shown here is derived from an EMBL/GenBank/DDBJ whole genome shotgun (WGS) entry which is preliminary data.</text>
</comment>
<dbReference type="AlphaFoldDB" id="A0AAW1Y5E5"/>
<organism evidence="7 8">
    <name type="scientific">Rubus argutus</name>
    <name type="common">Southern blackberry</name>
    <dbReference type="NCBI Taxonomy" id="59490"/>
    <lineage>
        <taxon>Eukaryota</taxon>
        <taxon>Viridiplantae</taxon>
        <taxon>Streptophyta</taxon>
        <taxon>Embryophyta</taxon>
        <taxon>Tracheophyta</taxon>
        <taxon>Spermatophyta</taxon>
        <taxon>Magnoliopsida</taxon>
        <taxon>eudicotyledons</taxon>
        <taxon>Gunneridae</taxon>
        <taxon>Pentapetalae</taxon>
        <taxon>rosids</taxon>
        <taxon>fabids</taxon>
        <taxon>Rosales</taxon>
        <taxon>Rosaceae</taxon>
        <taxon>Rosoideae</taxon>
        <taxon>Rosoideae incertae sedis</taxon>
        <taxon>Rubus</taxon>
    </lineage>
</organism>
<dbReference type="Gene3D" id="1.10.8.430">
    <property type="entry name" value="Helical domain of apoptotic protease-activating factors"/>
    <property type="match status" value="1"/>
</dbReference>
<dbReference type="PRINTS" id="PR00364">
    <property type="entry name" value="DISEASERSIST"/>
</dbReference>
<keyword evidence="3" id="KW-0611">Plant defense</keyword>
<evidence type="ECO:0000256" key="3">
    <source>
        <dbReference type="ARBA" id="ARBA00022821"/>
    </source>
</evidence>
<keyword evidence="1" id="KW-0677">Repeat</keyword>
<dbReference type="InterPro" id="IPR038005">
    <property type="entry name" value="RX-like_CC"/>
</dbReference>
<feature type="domain" description="Disease resistance N-terminal" evidence="6">
    <location>
        <begin position="7"/>
        <end position="93"/>
    </location>
</feature>
<dbReference type="InterPro" id="IPR042197">
    <property type="entry name" value="Apaf_helical"/>
</dbReference>
<dbReference type="GO" id="GO:0043531">
    <property type="term" value="F:ADP binding"/>
    <property type="evidence" value="ECO:0007669"/>
    <property type="project" value="InterPro"/>
</dbReference>
<dbReference type="PANTHER" id="PTHR36766">
    <property type="entry name" value="PLANT BROAD-SPECTRUM MILDEW RESISTANCE PROTEIN RPW8"/>
    <property type="match status" value="1"/>
</dbReference>
<evidence type="ECO:0000313" key="8">
    <source>
        <dbReference type="Proteomes" id="UP001457282"/>
    </source>
</evidence>
<dbReference type="InterPro" id="IPR002182">
    <property type="entry name" value="NB-ARC"/>
</dbReference>
<dbReference type="PANTHER" id="PTHR36766:SF70">
    <property type="entry name" value="DISEASE RESISTANCE PROTEIN RGA4"/>
    <property type="match status" value="1"/>
</dbReference>
<dbReference type="CDD" id="cd14798">
    <property type="entry name" value="RX-CC_like"/>
    <property type="match status" value="1"/>
</dbReference>
<keyword evidence="8" id="KW-1185">Reference proteome</keyword>
<evidence type="ECO:0000259" key="5">
    <source>
        <dbReference type="Pfam" id="PF00931"/>
    </source>
</evidence>
<dbReference type="Pfam" id="PF00931">
    <property type="entry name" value="NB-ARC"/>
    <property type="match status" value="1"/>
</dbReference>
<evidence type="ECO:0000259" key="6">
    <source>
        <dbReference type="Pfam" id="PF18052"/>
    </source>
</evidence>
<keyword evidence="2" id="KW-0547">Nucleotide-binding</keyword>
<evidence type="ECO:0000256" key="4">
    <source>
        <dbReference type="ARBA" id="ARBA00022840"/>
    </source>
</evidence>
<dbReference type="InterPro" id="IPR041118">
    <property type="entry name" value="Rx_N"/>
</dbReference>
<sequence length="356" mass="40102">MAMASAAVDLLLGKIVSFLDDEVSLLGGVRDELEEIKRELLTMKTFVEDAERKGVLSEEQKTWVANVRDVSADVEDCIDEFTYHINKQRKLDSIRKNVLSIHSLPPRIFGRGHRIATKLQKIIKLSKPFQKEANQVSYNVVVFTTPKKCDFSGWDGGSGKTTLVAKTFNVETVKEHFDFCAWITVSQTYTVEDLLRVIMKDLLRAAKEQIPEDLSDMSYSHLVEMLASYLKEKRYVIVLDDVWDINLWRQISAALPDGTHGSRVMLTTRKQDIASFPFGIGSYVHHVQPLNKSEAWQLFSMKAFYSFPNSCCPPELEPIAWDLVEKCEGLPLGIVALGALMSTKSVYPSGGRFTAA</sequence>
<dbReference type="Gene3D" id="1.20.5.4130">
    <property type="match status" value="1"/>
</dbReference>
<proteinExistence type="predicted"/>
<dbReference type="EMBL" id="JBEDUW010000002">
    <property type="protein sequence ID" value="KAK9944164.1"/>
    <property type="molecule type" value="Genomic_DNA"/>
</dbReference>
<dbReference type="FunFam" id="3.40.50.300:FF:001091">
    <property type="entry name" value="Probable disease resistance protein At1g61300"/>
    <property type="match status" value="1"/>
</dbReference>
<reference evidence="7 8" key="1">
    <citation type="journal article" date="2023" name="G3 (Bethesda)">
        <title>A chromosome-length genome assembly and annotation of blackberry (Rubus argutus, cv. 'Hillquist').</title>
        <authorList>
            <person name="Bruna T."/>
            <person name="Aryal R."/>
            <person name="Dudchenko O."/>
            <person name="Sargent D.J."/>
            <person name="Mead D."/>
            <person name="Buti M."/>
            <person name="Cavallini A."/>
            <person name="Hytonen T."/>
            <person name="Andres J."/>
            <person name="Pham M."/>
            <person name="Weisz D."/>
            <person name="Mascagni F."/>
            <person name="Usai G."/>
            <person name="Natali L."/>
            <person name="Bassil N."/>
            <person name="Fernandez G.E."/>
            <person name="Lomsadze A."/>
            <person name="Armour M."/>
            <person name="Olukolu B."/>
            <person name="Poorten T."/>
            <person name="Britton C."/>
            <person name="Davik J."/>
            <person name="Ashrafi H."/>
            <person name="Aiden E.L."/>
            <person name="Borodovsky M."/>
            <person name="Worthington M."/>
        </authorList>
    </citation>
    <scope>NUCLEOTIDE SEQUENCE [LARGE SCALE GENOMIC DNA]</scope>
    <source>
        <strain evidence="7">PI 553951</strain>
    </source>
</reference>
<dbReference type="InterPro" id="IPR027417">
    <property type="entry name" value="P-loop_NTPase"/>
</dbReference>
<evidence type="ECO:0000313" key="7">
    <source>
        <dbReference type="EMBL" id="KAK9944164.1"/>
    </source>
</evidence>
<evidence type="ECO:0000256" key="1">
    <source>
        <dbReference type="ARBA" id="ARBA00022737"/>
    </source>
</evidence>
<dbReference type="Gene3D" id="3.40.50.300">
    <property type="entry name" value="P-loop containing nucleotide triphosphate hydrolases"/>
    <property type="match status" value="1"/>
</dbReference>